<keyword evidence="1" id="KW-1133">Transmembrane helix</keyword>
<keyword evidence="1" id="KW-0472">Membrane</keyword>
<gene>
    <name evidence="2" type="ORF">ACFQ1T_09605</name>
</gene>
<evidence type="ECO:0000256" key="1">
    <source>
        <dbReference type="SAM" id="Phobius"/>
    </source>
</evidence>
<keyword evidence="3" id="KW-1185">Reference proteome</keyword>
<feature type="transmembrane region" description="Helical" evidence="1">
    <location>
        <begin position="92"/>
        <end position="110"/>
    </location>
</feature>
<protein>
    <recommendedName>
        <fullName evidence="4">Signal peptide prediction</fullName>
    </recommendedName>
</protein>
<name>A0ABW3GHE4_9PROT</name>
<feature type="transmembrane region" description="Helical" evidence="1">
    <location>
        <begin position="53"/>
        <end position="71"/>
    </location>
</feature>
<sequence>MPKFIVDCLRYLWAAPNTVLGLLFASLLMLTGARMQQVEGVLEVSGGWLASRLARYSGFAAITFGHVVLGYSAHALQQLRVHEHTHVRQAECWGLFFIPAYLLAGLWQLLRGRHVYHDHPFEKAAVAAECRHFKRLPQAVITNGQ</sequence>
<evidence type="ECO:0000313" key="2">
    <source>
        <dbReference type="EMBL" id="MFD0930032.1"/>
    </source>
</evidence>
<dbReference type="Proteomes" id="UP001597106">
    <property type="component" value="Unassembled WGS sequence"/>
</dbReference>
<proteinExistence type="predicted"/>
<feature type="transmembrane region" description="Helical" evidence="1">
    <location>
        <begin position="12"/>
        <end position="33"/>
    </location>
</feature>
<keyword evidence="1" id="KW-0812">Transmembrane</keyword>
<accession>A0ABW3GHE4</accession>
<comment type="caution">
    <text evidence="2">The sequence shown here is derived from an EMBL/GenBank/DDBJ whole genome shotgun (WGS) entry which is preliminary data.</text>
</comment>
<organism evidence="2 3">
    <name type="scientific">Methylophilus glucosoxydans</name>
    <dbReference type="NCBI Taxonomy" id="752553"/>
    <lineage>
        <taxon>Bacteria</taxon>
        <taxon>Pseudomonadati</taxon>
        <taxon>Pseudomonadota</taxon>
        <taxon>Betaproteobacteria</taxon>
        <taxon>Nitrosomonadales</taxon>
        <taxon>Methylophilaceae</taxon>
        <taxon>Methylophilus</taxon>
    </lineage>
</organism>
<dbReference type="RefSeq" id="WP_379076009.1">
    <property type="nucleotide sequence ID" value="NZ_JBHTJW010000002.1"/>
</dbReference>
<reference evidence="3" key="1">
    <citation type="journal article" date="2019" name="Int. J. Syst. Evol. Microbiol.">
        <title>The Global Catalogue of Microorganisms (GCM) 10K type strain sequencing project: providing services to taxonomists for standard genome sequencing and annotation.</title>
        <authorList>
            <consortium name="The Broad Institute Genomics Platform"/>
            <consortium name="The Broad Institute Genome Sequencing Center for Infectious Disease"/>
            <person name="Wu L."/>
            <person name="Ma J."/>
        </authorList>
    </citation>
    <scope>NUCLEOTIDE SEQUENCE [LARGE SCALE GENOMIC DNA]</scope>
    <source>
        <strain evidence="3">CCUG 59685</strain>
    </source>
</reference>
<evidence type="ECO:0008006" key="4">
    <source>
        <dbReference type="Google" id="ProtNLM"/>
    </source>
</evidence>
<evidence type="ECO:0000313" key="3">
    <source>
        <dbReference type="Proteomes" id="UP001597106"/>
    </source>
</evidence>
<dbReference type="EMBL" id="JBHTJW010000002">
    <property type="protein sequence ID" value="MFD0930032.1"/>
    <property type="molecule type" value="Genomic_DNA"/>
</dbReference>